<comment type="caution">
    <text evidence="7">The sequence shown here is derived from an EMBL/GenBank/DDBJ whole genome shotgun (WGS) entry which is preliminary data.</text>
</comment>
<gene>
    <name evidence="7" type="ORF">JX360_08410</name>
</gene>
<dbReference type="PANTHER" id="PTHR42913:SF4">
    <property type="entry name" value="ALTERNATIVE NAD(P)H-UBIQUINONE OXIDOREDUCTASE C1, CHLOROPLASTIC_MITOCHONDRIAL"/>
    <property type="match status" value="1"/>
</dbReference>
<name>A0ABT0CAV9_THEVL</name>
<evidence type="ECO:0000313" key="8">
    <source>
        <dbReference type="Proteomes" id="UP000830835"/>
    </source>
</evidence>
<evidence type="ECO:0000313" key="7">
    <source>
        <dbReference type="EMBL" id="MCJ2542926.1"/>
    </source>
</evidence>
<dbReference type="SUPFAM" id="SSF51905">
    <property type="entry name" value="FAD/NAD(P)-binding domain"/>
    <property type="match status" value="2"/>
</dbReference>
<organism evidence="7 8">
    <name type="scientific">Thermostichus vulcanus str. 'Rupite'</name>
    <dbReference type="NCBI Taxonomy" id="2813851"/>
    <lineage>
        <taxon>Bacteria</taxon>
        <taxon>Bacillati</taxon>
        <taxon>Cyanobacteriota</taxon>
        <taxon>Cyanophyceae</taxon>
        <taxon>Thermostichales</taxon>
        <taxon>Thermostichaceae</taxon>
        <taxon>Thermostichus</taxon>
    </lineage>
</organism>
<evidence type="ECO:0000256" key="1">
    <source>
        <dbReference type="ARBA" id="ARBA00001974"/>
    </source>
</evidence>
<evidence type="ECO:0000256" key="3">
    <source>
        <dbReference type="ARBA" id="ARBA00022630"/>
    </source>
</evidence>
<dbReference type="InterPro" id="IPR036188">
    <property type="entry name" value="FAD/NAD-bd_sf"/>
</dbReference>
<comment type="similarity">
    <text evidence="2">Belongs to the NADH dehydrogenase family.</text>
</comment>
<sequence>MSRICILGGGFGGLYTALELSRQPWPEPPQITLVDRQERFVFAPLLYELLTEEMEDWEVAPRFRDLLSSESVQFVQGSVTAIDPKARRVTLQDGQSLEYDGLVLALGGETPLNQVPGAAEYAFPFRTLADAQRLRAHLKRLEERDPAQPIGLAIVGAGASGVELACKLADRLGSRGRIQLIELGADILSGFTESSRKAAQQALAERGIPVELQTKVLCIEALHQNGIPSFCLQVQRLNNPEITTVTTDPVDAVLWTVGTQVAEVISTLDLPKTERGRLQVLPTLQTPTFPEIFALGDVAAGVDAEGQRIPATAQAAFQQASYCAWNLWAFLTQERPLLPFRYFSLGEMLSLGVDTAVLSALGGFTLTGPLGYLARRTAYLVRMPTLEHQLKVGWNWISRPLWKSLLPR</sequence>
<dbReference type="InterPro" id="IPR023753">
    <property type="entry name" value="FAD/NAD-binding_dom"/>
</dbReference>
<feature type="domain" description="FAD/NAD(P)-binding" evidence="6">
    <location>
        <begin position="3"/>
        <end position="320"/>
    </location>
</feature>
<evidence type="ECO:0000256" key="4">
    <source>
        <dbReference type="ARBA" id="ARBA00022827"/>
    </source>
</evidence>
<dbReference type="Proteomes" id="UP000830835">
    <property type="component" value="Unassembled WGS sequence"/>
</dbReference>
<dbReference type="Pfam" id="PF07992">
    <property type="entry name" value="Pyr_redox_2"/>
    <property type="match status" value="1"/>
</dbReference>
<dbReference type="PANTHER" id="PTHR42913">
    <property type="entry name" value="APOPTOSIS-INDUCING FACTOR 1"/>
    <property type="match status" value="1"/>
</dbReference>
<dbReference type="PRINTS" id="PR00368">
    <property type="entry name" value="FADPNR"/>
</dbReference>
<evidence type="ECO:0000259" key="6">
    <source>
        <dbReference type="Pfam" id="PF07992"/>
    </source>
</evidence>
<protein>
    <submittedName>
        <fullName evidence="7">NAD(P)/FAD-dependent oxidoreductase</fullName>
    </submittedName>
</protein>
<keyword evidence="8" id="KW-1185">Reference proteome</keyword>
<dbReference type="EMBL" id="JAFIRA010000017">
    <property type="protein sequence ID" value="MCJ2542926.1"/>
    <property type="molecule type" value="Genomic_DNA"/>
</dbReference>
<evidence type="ECO:0000256" key="5">
    <source>
        <dbReference type="ARBA" id="ARBA00023002"/>
    </source>
</evidence>
<keyword evidence="5" id="KW-0560">Oxidoreductase</keyword>
<evidence type="ECO:0000256" key="2">
    <source>
        <dbReference type="ARBA" id="ARBA00005272"/>
    </source>
</evidence>
<keyword evidence="4" id="KW-0274">FAD</keyword>
<accession>A0ABT0CAV9</accession>
<reference evidence="7" key="1">
    <citation type="submission" date="2021-02" db="EMBL/GenBank/DDBJ databases">
        <title>The CRISPR/cas machinery reduction and long-range gene transfer in the hot spring cyanobacterium Synechococcus.</title>
        <authorList>
            <person name="Dvorak P."/>
            <person name="Jahodarova E."/>
            <person name="Hasler P."/>
            <person name="Poulickova A."/>
        </authorList>
    </citation>
    <scope>NUCLEOTIDE SEQUENCE</scope>
    <source>
        <strain evidence="7">Rupite</strain>
    </source>
</reference>
<dbReference type="RefSeq" id="WP_244350206.1">
    <property type="nucleotide sequence ID" value="NZ_JAFIRA010000017.1"/>
</dbReference>
<comment type="cofactor">
    <cofactor evidence="1">
        <name>FAD</name>
        <dbReference type="ChEBI" id="CHEBI:57692"/>
    </cofactor>
</comment>
<proteinExistence type="inferred from homology"/>
<dbReference type="Gene3D" id="3.50.50.100">
    <property type="match status" value="1"/>
</dbReference>
<keyword evidence="3" id="KW-0285">Flavoprotein</keyword>
<dbReference type="InterPro" id="IPR051169">
    <property type="entry name" value="NADH-Q_oxidoreductase"/>
</dbReference>